<dbReference type="GO" id="GO:0009231">
    <property type="term" value="P:riboflavin biosynthetic process"/>
    <property type="evidence" value="ECO:0007669"/>
    <property type="project" value="UniProtKB-UniRule"/>
</dbReference>
<dbReference type="HAMAP" id="MF_00178">
    <property type="entry name" value="Lumazine_synth"/>
    <property type="match status" value="1"/>
</dbReference>
<proteinExistence type="inferred from homology"/>
<evidence type="ECO:0000256" key="7">
    <source>
        <dbReference type="ARBA" id="ARBA00058151"/>
    </source>
</evidence>
<organism evidence="10 11">
    <name type="scientific">Candidatus Pseudothioglobus singularis PS1</name>
    <dbReference type="NCBI Taxonomy" id="1125411"/>
    <lineage>
        <taxon>Bacteria</taxon>
        <taxon>Pseudomonadati</taxon>
        <taxon>Pseudomonadota</taxon>
        <taxon>Gammaproteobacteria</taxon>
        <taxon>Candidatus Pseudothioglobaceae</taxon>
        <taxon>Candidatus Pseudothioglobus</taxon>
    </lineage>
</organism>
<dbReference type="PANTHER" id="PTHR21058:SF0">
    <property type="entry name" value="6,7-DIMETHYL-8-RIBITYLLUMAZINE SYNTHASE"/>
    <property type="match status" value="1"/>
</dbReference>
<evidence type="ECO:0000313" key="10">
    <source>
        <dbReference type="EMBL" id="ALE01819.1"/>
    </source>
</evidence>
<dbReference type="KEGG" id="tsn:W908_04040"/>
<dbReference type="InterPro" id="IPR036467">
    <property type="entry name" value="LS/RS_sf"/>
</dbReference>
<dbReference type="RefSeq" id="WP_020024403.1">
    <property type="nucleotide sequence ID" value="NZ_CP006911.1"/>
</dbReference>
<name>A0A0M4LD72_9GAMM</name>
<evidence type="ECO:0000256" key="2">
    <source>
        <dbReference type="ARBA" id="ARBA00007424"/>
    </source>
</evidence>
<evidence type="ECO:0000313" key="11">
    <source>
        <dbReference type="Proteomes" id="UP000068905"/>
    </source>
</evidence>
<comment type="pathway">
    <text evidence="1 9">Cofactor biosynthesis; riboflavin biosynthesis; riboflavin from 2-hydroxy-3-oxobutyl phosphate and 5-amino-6-(D-ribitylamino)uracil: step 1/2.</text>
</comment>
<feature type="binding site" evidence="9">
    <location>
        <begin position="85"/>
        <end position="86"/>
    </location>
    <ligand>
        <name>(2S)-2-hydroxy-3-oxobutyl phosphate</name>
        <dbReference type="ChEBI" id="CHEBI:58830"/>
    </ligand>
</feature>
<dbReference type="Gene3D" id="3.40.50.960">
    <property type="entry name" value="Lumazine/riboflavin synthase"/>
    <property type="match status" value="1"/>
</dbReference>
<dbReference type="OrthoDB" id="9809709at2"/>
<dbReference type="SUPFAM" id="SSF52121">
    <property type="entry name" value="Lumazine synthase"/>
    <property type="match status" value="1"/>
</dbReference>
<dbReference type="GO" id="GO:0000906">
    <property type="term" value="F:6,7-dimethyl-8-ribityllumazine synthase activity"/>
    <property type="evidence" value="ECO:0007669"/>
    <property type="project" value="UniProtKB-UniRule"/>
</dbReference>
<feature type="active site" description="Proton donor" evidence="9">
    <location>
        <position position="88"/>
    </location>
</feature>
<sequence length="152" mass="16187">MKTIEGDLSINNKKVALVAGRFNSFIVEHLISGAKEALLKSGTKESDIDLIYVPGAFEIPLALKKASSTGKYDAIVALGAVIRGGTPHFEFVAGECVRGISKISLENEIPIAFGVLTVDTVEQAIERSGTSENKGAEAAESIIRMINLLEKL</sequence>
<feature type="binding site" evidence="9">
    <location>
        <position position="127"/>
    </location>
    <ligand>
        <name>(2S)-2-hydroxy-3-oxobutyl phosphate</name>
        <dbReference type="ChEBI" id="CHEBI:58830"/>
    </ligand>
</feature>
<dbReference type="Pfam" id="PF00885">
    <property type="entry name" value="DMRL_synthase"/>
    <property type="match status" value="1"/>
</dbReference>
<evidence type="ECO:0000256" key="6">
    <source>
        <dbReference type="ARBA" id="ARBA00048785"/>
    </source>
</evidence>
<feature type="binding site" evidence="9">
    <location>
        <position position="22"/>
    </location>
    <ligand>
        <name>5-amino-6-(D-ribitylamino)uracil</name>
        <dbReference type="ChEBI" id="CHEBI:15934"/>
    </ligand>
</feature>
<comment type="subunit">
    <text evidence="9">Forms an icosahedral capsid composed of 60 subunits, arranged as a dodecamer of pentamers.</text>
</comment>
<reference evidence="10 11" key="1">
    <citation type="journal article" date="2015" name="Genome Announc.">
        <title>Genome Sequence of 'Candidatus Thioglobus singularis' Strain PS1, a Mixotroph from the SUP05 Clade of Marine Gammaproteobacteria.</title>
        <authorList>
            <person name="Marshall K.T."/>
            <person name="Morris R.M."/>
        </authorList>
    </citation>
    <scope>NUCLEOTIDE SEQUENCE [LARGE SCALE GENOMIC DNA]</scope>
    <source>
        <strain evidence="10 11">PS1</strain>
    </source>
</reference>
<accession>A0A0M4LD72</accession>
<protein>
    <recommendedName>
        <fullName evidence="8 9">6,7-dimethyl-8-ribityllumazine synthase</fullName>
        <shortName evidence="9">DMRL synthase</shortName>
        <shortName evidence="9">LS</shortName>
        <shortName evidence="9">Lumazine synthase</shortName>
        <ecNumber evidence="3 9">2.5.1.78</ecNumber>
    </recommendedName>
</protein>
<dbReference type="PANTHER" id="PTHR21058">
    <property type="entry name" value="6,7-DIMETHYL-8-RIBITYLLUMAZINE SYNTHASE DMRL SYNTHASE LUMAZINE SYNTHASE"/>
    <property type="match status" value="1"/>
</dbReference>
<evidence type="ECO:0000256" key="9">
    <source>
        <dbReference type="HAMAP-Rule" id="MF_00178"/>
    </source>
</evidence>
<comment type="function">
    <text evidence="7 9">Catalyzes the formation of 6,7-dimethyl-8-ribityllumazine by condensation of 5-amino-6-(D-ribitylamino)uracil with 3,4-dihydroxy-2-butanone 4-phosphate. This is the penultimate step in the biosynthesis of riboflavin.</text>
</comment>
<dbReference type="UniPathway" id="UPA00275">
    <property type="reaction ID" value="UER00404"/>
</dbReference>
<dbReference type="EC" id="2.5.1.78" evidence="3 9"/>
<dbReference type="NCBIfam" id="NF000812">
    <property type="entry name" value="PRK00061.1-4"/>
    <property type="match status" value="1"/>
</dbReference>
<feature type="binding site" evidence="9">
    <location>
        <begin position="56"/>
        <end position="58"/>
    </location>
    <ligand>
        <name>5-amino-6-(D-ribitylamino)uracil</name>
        <dbReference type="ChEBI" id="CHEBI:15934"/>
    </ligand>
</feature>
<feature type="binding site" evidence="9">
    <location>
        <begin position="80"/>
        <end position="82"/>
    </location>
    <ligand>
        <name>5-amino-6-(D-ribitylamino)uracil</name>
        <dbReference type="ChEBI" id="CHEBI:15934"/>
    </ligand>
</feature>
<dbReference type="NCBIfam" id="TIGR00114">
    <property type="entry name" value="lumazine-synth"/>
    <property type="match status" value="1"/>
</dbReference>
<feature type="binding site" evidence="9">
    <location>
        <position position="113"/>
    </location>
    <ligand>
        <name>5-amino-6-(D-ribitylamino)uracil</name>
        <dbReference type="ChEBI" id="CHEBI:15934"/>
    </ligand>
</feature>
<dbReference type="CDD" id="cd09209">
    <property type="entry name" value="Lumazine_synthase-I"/>
    <property type="match status" value="1"/>
</dbReference>
<dbReference type="STRING" id="1125411.W908_04040"/>
<evidence type="ECO:0000256" key="3">
    <source>
        <dbReference type="ARBA" id="ARBA00012664"/>
    </source>
</evidence>
<comment type="similarity">
    <text evidence="2 9">Belongs to the DMRL synthase family.</text>
</comment>
<dbReference type="AlphaFoldDB" id="A0A0M4LD72"/>
<dbReference type="PATRIC" id="fig|1125411.7.peg.790"/>
<dbReference type="Proteomes" id="UP000068905">
    <property type="component" value="Chromosome"/>
</dbReference>
<dbReference type="GO" id="GO:0009349">
    <property type="term" value="C:riboflavin synthase complex"/>
    <property type="evidence" value="ECO:0007669"/>
    <property type="project" value="UniProtKB-UniRule"/>
</dbReference>
<dbReference type="InterPro" id="IPR034964">
    <property type="entry name" value="LS"/>
</dbReference>
<keyword evidence="5 9" id="KW-0808">Transferase</keyword>
<dbReference type="FunFam" id="3.40.50.960:FF:000001">
    <property type="entry name" value="6,7-dimethyl-8-ribityllumazine synthase"/>
    <property type="match status" value="1"/>
</dbReference>
<evidence type="ECO:0000256" key="1">
    <source>
        <dbReference type="ARBA" id="ARBA00004917"/>
    </source>
</evidence>
<evidence type="ECO:0000256" key="4">
    <source>
        <dbReference type="ARBA" id="ARBA00022619"/>
    </source>
</evidence>
<keyword evidence="11" id="KW-1185">Reference proteome</keyword>
<evidence type="ECO:0000256" key="8">
    <source>
        <dbReference type="ARBA" id="ARBA00072606"/>
    </source>
</evidence>
<keyword evidence="4 9" id="KW-0686">Riboflavin biosynthesis</keyword>
<dbReference type="EMBL" id="CP006911">
    <property type="protein sequence ID" value="ALE01819.1"/>
    <property type="molecule type" value="Genomic_DNA"/>
</dbReference>
<gene>
    <name evidence="9 10" type="primary">ribH</name>
    <name evidence="10" type="ORF">W908_04040</name>
</gene>
<dbReference type="InterPro" id="IPR002180">
    <property type="entry name" value="LS/RS"/>
</dbReference>
<comment type="catalytic activity">
    <reaction evidence="6 9">
        <text>(2S)-2-hydroxy-3-oxobutyl phosphate + 5-amino-6-(D-ribitylamino)uracil = 6,7-dimethyl-8-(1-D-ribityl)lumazine + phosphate + 2 H2O + H(+)</text>
        <dbReference type="Rhea" id="RHEA:26152"/>
        <dbReference type="ChEBI" id="CHEBI:15377"/>
        <dbReference type="ChEBI" id="CHEBI:15378"/>
        <dbReference type="ChEBI" id="CHEBI:15934"/>
        <dbReference type="ChEBI" id="CHEBI:43474"/>
        <dbReference type="ChEBI" id="CHEBI:58201"/>
        <dbReference type="ChEBI" id="CHEBI:58830"/>
        <dbReference type="EC" id="2.5.1.78"/>
    </reaction>
</comment>
<evidence type="ECO:0000256" key="5">
    <source>
        <dbReference type="ARBA" id="ARBA00022679"/>
    </source>
</evidence>
<dbReference type="GO" id="GO:0005829">
    <property type="term" value="C:cytosol"/>
    <property type="evidence" value="ECO:0007669"/>
    <property type="project" value="TreeGrafter"/>
</dbReference>